<name>A0A0E9SDF2_ANGAN</name>
<sequence length="43" mass="4937">MCFGEPQIVFTLLSWQQRVYVSMLIHGLQIRGSKTQVGLEMPN</sequence>
<evidence type="ECO:0000313" key="1">
    <source>
        <dbReference type="EMBL" id="JAH39404.1"/>
    </source>
</evidence>
<dbReference type="EMBL" id="GBXM01069173">
    <property type="protein sequence ID" value="JAH39404.1"/>
    <property type="molecule type" value="Transcribed_RNA"/>
</dbReference>
<protein>
    <submittedName>
        <fullName evidence="1">Uncharacterized protein</fullName>
    </submittedName>
</protein>
<proteinExistence type="predicted"/>
<accession>A0A0E9SDF2</accession>
<organism evidence="1">
    <name type="scientific">Anguilla anguilla</name>
    <name type="common">European freshwater eel</name>
    <name type="synonym">Muraena anguilla</name>
    <dbReference type="NCBI Taxonomy" id="7936"/>
    <lineage>
        <taxon>Eukaryota</taxon>
        <taxon>Metazoa</taxon>
        <taxon>Chordata</taxon>
        <taxon>Craniata</taxon>
        <taxon>Vertebrata</taxon>
        <taxon>Euteleostomi</taxon>
        <taxon>Actinopterygii</taxon>
        <taxon>Neopterygii</taxon>
        <taxon>Teleostei</taxon>
        <taxon>Anguilliformes</taxon>
        <taxon>Anguillidae</taxon>
        <taxon>Anguilla</taxon>
    </lineage>
</organism>
<reference evidence="1" key="2">
    <citation type="journal article" date="2015" name="Fish Shellfish Immunol.">
        <title>Early steps in the European eel (Anguilla anguilla)-Vibrio vulnificus interaction in the gills: Role of the RtxA13 toxin.</title>
        <authorList>
            <person name="Callol A."/>
            <person name="Pajuelo D."/>
            <person name="Ebbesson L."/>
            <person name="Teles M."/>
            <person name="MacKenzie S."/>
            <person name="Amaro C."/>
        </authorList>
    </citation>
    <scope>NUCLEOTIDE SEQUENCE</scope>
</reference>
<dbReference type="AlphaFoldDB" id="A0A0E9SDF2"/>
<reference evidence="1" key="1">
    <citation type="submission" date="2014-11" db="EMBL/GenBank/DDBJ databases">
        <authorList>
            <person name="Amaro Gonzalez C."/>
        </authorList>
    </citation>
    <scope>NUCLEOTIDE SEQUENCE</scope>
</reference>